<keyword evidence="5" id="KW-1185">Reference proteome</keyword>
<keyword evidence="1" id="KW-0902">Two-component regulatory system</keyword>
<dbReference type="GO" id="GO:0000160">
    <property type="term" value="P:phosphorelay signal transduction system"/>
    <property type="evidence" value="ECO:0007669"/>
    <property type="project" value="UniProtKB-KW"/>
</dbReference>
<reference evidence="4 5" key="1">
    <citation type="submission" date="2018-05" db="EMBL/GenBank/DDBJ databases">
        <title>Genomic Encyclopedia of Type Strains, Phase IV (KMG-IV): sequencing the most valuable type-strain genomes for metagenomic binning, comparative biology and taxonomic classification.</title>
        <authorList>
            <person name="Goeker M."/>
        </authorList>
    </citation>
    <scope>NUCLEOTIDE SEQUENCE [LARGE SCALE GENOMIC DNA]</scope>
    <source>
        <strain evidence="4 5">DSM 23606</strain>
    </source>
</reference>
<feature type="domain" description="HPt" evidence="3">
    <location>
        <begin position="21"/>
        <end position="114"/>
    </location>
</feature>
<evidence type="ECO:0000259" key="3">
    <source>
        <dbReference type="PROSITE" id="PS50894"/>
    </source>
</evidence>
<dbReference type="InterPro" id="IPR008207">
    <property type="entry name" value="Sig_transdc_His_kin_Hpt_dom"/>
</dbReference>
<evidence type="ECO:0000256" key="1">
    <source>
        <dbReference type="ARBA" id="ARBA00023012"/>
    </source>
</evidence>
<protein>
    <submittedName>
        <fullName evidence="4">Hpt domain-containing protein</fullName>
    </submittedName>
</protein>
<evidence type="ECO:0000256" key="2">
    <source>
        <dbReference type="PROSITE-ProRule" id="PRU00110"/>
    </source>
</evidence>
<dbReference type="OrthoDB" id="9131849at2"/>
<accession>A0A317MTU4</accession>
<dbReference type="Proteomes" id="UP000246569">
    <property type="component" value="Unassembled WGS sequence"/>
</dbReference>
<evidence type="ECO:0000313" key="4">
    <source>
        <dbReference type="EMBL" id="PWV60525.1"/>
    </source>
</evidence>
<dbReference type="AlphaFoldDB" id="A0A317MTU4"/>
<comment type="caution">
    <text evidence="4">The sequence shown here is derived from an EMBL/GenBank/DDBJ whole genome shotgun (WGS) entry which is preliminary data.</text>
</comment>
<dbReference type="EMBL" id="QGTJ01000007">
    <property type="protein sequence ID" value="PWV60525.1"/>
    <property type="molecule type" value="Genomic_DNA"/>
</dbReference>
<sequence length="116" mass="12707">MSNELPPIVDEITLNELRELLEDGFAELLRTYLNDLDADSRILEQRCMGGDAEELRKIAHKLKSASASVGAKRLSAIAFELEQMGREDELGGAVPALMRFAACAKATREALKAAMD</sequence>
<dbReference type="RefSeq" id="WP_110019015.1">
    <property type="nucleotide sequence ID" value="NZ_QGTJ01000007.1"/>
</dbReference>
<proteinExistence type="predicted"/>
<dbReference type="PROSITE" id="PS50894">
    <property type="entry name" value="HPT"/>
    <property type="match status" value="1"/>
</dbReference>
<dbReference type="InterPro" id="IPR036641">
    <property type="entry name" value="HPT_dom_sf"/>
</dbReference>
<dbReference type="Pfam" id="PF01627">
    <property type="entry name" value="Hpt"/>
    <property type="match status" value="1"/>
</dbReference>
<dbReference type="Gene3D" id="1.20.120.160">
    <property type="entry name" value="HPT domain"/>
    <property type="match status" value="1"/>
</dbReference>
<gene>
    <name evidence="4" type="ORF">C7443_10799</name>
</gene>
<keyword evidence="2" id="KW-0597">Phosphoprotein</keyword>
<dbReference type="SUPFAM" id="SSF47226">
    <property type="entry name" value="Histidine-containing phosphotransfer domain, HPT domain"/>
    <property type="match status" value="1"/>
</dbReference>
<evidence type="ECO:0000313" key="5">
    <source>
        <dbReference type="Proteomes" id="UP000246569"/>
    </source>
</evidence>
<dbReference type="GO" id="GO:0004672">
    <property type="term" value="F:protein kinase activity"/>
    <property type="evidence" value="ECO:0007669"/>
    <property type="project" value="UniProtKB-ARBA"/>
</dbReference>
<organism evidence="4 5">
    <name type="scientific">Plasticicumulans acidivorans</name>
    <dbReference type="NCBI Taxonomy" id="886464"/>
    <lineage>
        <taxon>Bacteria</taxon>
        <taxon>Pseudomonadati</taxon>
        <taxon>Pseudomonadota</taxon>
        <taxon>Gammaproteobacteria</taxon>
        <taxon>Candidatus Competibacteraceae</taxon>
        <taxon>Plasticicumulans</taxon>
    </lineage>
</organism>
<name>A0A317MTU4_9GAMM</name>
<feature type="modified residue" description="Phosphohistidine" evidence="2">
    <location>
        <position position="60"/>
    </location>
</feature>